<dbReference type="Gene3D" id="3.90.1200.10">
    <property type="match status" value="1"/>
</dbReference>
<sequence>MDFDDISLAKSNKTQSEWFTLCSRSGLGICQLADRYRQRDDCFLRSMHRGSFNFSIRLHWEDGKEDWLIRFPIPGKSMFLDEKVYREAVLMKHIAEETNIPVPKIICYGKASENPTGLGPFIIMTWVEGKKLSDVLRDEDSKVDMLNPNLAPFVLKSAYDQMAGILSSLWGLDFDKIGSLGEESISGKIVIDGPPLTQEANELIRASGIQDPSPQRTYHTSTDYIKFLLDLQSTQLEQQRNSVYDSEDCRNKYARRQLMKAIALNFIPSNDDGTFKIFCDDFGPGNVLVNDELEIVAVIDWEFCYAAPSQFAASIPWWLLLRRPDYIVDDIGPASFFDAFLPKANTFIQALEEREQTLGLSTEGNRLSALMRQSLENRSAWFMLACRKIASVDLIYWDLFDEYCWGPRSSMADRAHTFTGMGEIHQGREDFIRLKIQQLREYYEELGEETDVSYEPPPLSSQTTQEHEAHSQCLDRINRFFLGGVVTGLTLGLSIAIFFRRARR</sequence>
<dbReference type="PANTHER" id="PTHR21310:SF37">
    <property type="entry name" value="AMINOGLYCOSIDE PHOSPHOTRANSFERASE DOMAIN-CONTAINING PROTEIN"/>
    <property type="match status" value="1"/>
</dbReference>
<evidence type="ECO:0000313" key="4">
    <source>
        <dbReference type="Proteomes" id="UP001610444"/>
    </source>
</evidence>
<gene>
    <name evidence="3" type="ORF">BJX68DRAFT_276421</name>
</gene>
<reference evidence="3 4" key="1">
    <citation type="submission" date="2024-07" db="EMBL/GenBank/DDBJ databases">
        <title>Section-level genome sequencing and comparative genomics of Aspergillus sections Usti and Cavernicolus.</title>
        <authorList>
            <consortium name="Lawrence Berkeley National Laboratory"/>
            <person name="Nybo J.L."/>
            <person name="Vesth T.C."/>
            <person name="Theobald S."/>
            <person name="Frisvad J.C."/>
            <person name="Larsen T.O."/>
            <person name="Kjaerboelling I."/>
            <person name="Rothschild-Mancinelli K."/>
            <person name="Lyhne E.K."/>
            <person name="Kogle M.E."/>
            <person name="Barry K."/>
            <person name="Clum A."/>
            <person name="Na H."/>
            <person name="Ledsgaard L."/>
            <person name="Lin J."/>
            <person name="Lipzen A."/>
            <person name="Kuo A."/>
            <person name="Riley R."/>
            <person name="Mondo S."/>
            <person name="LaButti K."/>
            <person name="Haridas S."/>
            <person name="Pangalinan J."/>
            <person name="Salamov A.A."/>
            <person name="Simmons B.A."/>
            <person name="Magnuson J.K."/>
            <person name="Chen J."/>
            <person name="Drula E."/>
            <person name="Henrissat B."/>
            <person name="Wiebenga A."/>
            <person name="Lubbers R.J."/>
            <person name="Gomes A.C."/>
            <person name="Macurrencykelacurrency M.R."/>
            <person name="Stajich J."/>
            <person name="Grigoriev I.V."/>
            <person name="Mortensen U.H."/>
            <person name="De vries R.P."/>
            <person name="Baker S.E."/>
            <person name="Andersen M.R."/>
        </authorList>
    </citation>
    <scope>NUCLEOTIDE SEQUENCE [LARGE SCALE GENOMIC DNA]</scope>
    <source>
        <strain evidence="3 4">CBS 756.74</strain>
    </source>
</reference>
<dbReference type="Proteomes" id="UP001610444">
    <property type="component" value="Unassembled WGS sequence"/>
</dbReference>
<keyword evidence="4" id="KW-1185">Reference proteome</keyword>
<dbReference type="RefSeq" id="XP_070897975.1">
    <property type="nucleotide sequence ID" value="XM_071048092.1"/>
</dbReference>
<evidence type="ECO:0000256" key="1">
    <source>
        <dbReference type="SAM" id="Phobius"/>
    </source>
</evidence>
<dbReference type="PANTHER" id="PTHR21310">
    <property type="entry name" value="AMINOGLYCOSIDE PHOSPHOTRANSFERASE-RELATED-RELATED"/>
    <property type="match status" value="1"/>
</dbReference>
<evidence type="ECO:0000259" key="2">
    <source>
        <dbReference type="Pfam" id="PF01636"/>
    </source>
</evidence>
<dbReference type="GeneID" id="98163256"/>
<keyword evidence="1" id="KW-0812">Transmembrane</keyword>
<organism evidence="3 4">
    <name type="scientific">Aspergillus pseudodeflectus</name>
    <dbReference type="NCBI Taxonomy" id="176178"/>
    <lineage>
        <taxon>Eukaryota</taxon>
        <taxon>Fungi</taxon>
        <taxon>Dikarya</taxon>
        <taxon>Ascomycota</taxon>
        <taxon>Pezizomycotina</taxon>
        <taxon>Eurotiomycetes</taxon>
        <taxon>Eurotiomycetidae</taxon>
        <taxon>Eurotiales</taxon>
        <taxon>Aspergillaceae</taxon>
        <taxon>Aspergillus</taxon>
        <taxon>Aspergillus subgen. Nidulantes</taxon>
    </lineage>
</organism>
<dbReference type="InterPro" id="IPR002575">
    <property type="entry name" value="Aminoglycoside_PTrfase"/>
</dbReference>
<feature type="domain" description="Aminoglycoside phosphotransferase" evidence="2">
    <location>
        <begin position="61"/>
        <end position="307"/>
    </location>
</feature>
<proteinExistence type="predicted"/>
<dbReference type="InterPro" id="IPR051678">
    <property type="entry name" value="AGP_Transferase"/>
</dbReference>
<comment type="caution">
    <text evidence="3">The sequence shown here is derived from an EMBL/GenBank/DDBJ whole genome shotgun (WGS) entry which is preliminary data.</text>
</comment>
<dbReference type="Pfam" id="PF01636">
    <property type="entry name" value="APH"/>
    <property type="match status" value="1"/>
</dbReference>
<keyword evidence="1" id="KW-0472">Membrane</keyword>
<dbReference type="Gene3D" id="3.30.200.20">
    <property type="entry name" value="Phosphorylase Kinase, domain 1"/>
    <property type="match status" value="1"/>
</dbReference>
<accession>A0ABR4K6L0</accession>
<dbReference type="InterPro" id="IPR011009">
    <property type="entry name" value="Kinase-like_dom_sf"/>
</dbReference>
<evidence type="ECO:0000313" key="3">
    <source>
        <dbReference type="EMBL" id="KAL2847930.1"/>
    </source>
</evidence>
<protein>
    <submittedName>
        <fullName evidence="3">Kinase-like domain-containing protein</fullName>
    </submittedName>
</protein>
<feature type="transmembrane region" description="Helical" evidence="1">
    <location>
        <begin position="480"/>
        <end position="499"/>
    </location>
</feature>
<name>A0ABR4K6L0_9EURO</name>
<dbReference type="SUPFAM" id="SSF56112">
    <property type="entry name" value="Protein kinase-like (PK-like)"/>
    <property type="match status" value="1"/>
</dbReference>
<dbReference type="EMBL" id="JBFXLR010000027">
    <property type="protein sequence ID" value="KAL2847930.1"/>
    <property type="molecule type" value="Genomic_DNA"/>
</dbReference>
<keyword evidence="1" id="KW-1133">Transmembrane helix</keyword>